<proteinExistence type="predicted"/>
<comment type="caution">
    <text evidence="2">The sequence shown here is derived from an EMBL/GenBank/DDBJ whole genome shotgun (WGS) entry which is preliminary data.</text>
</comment>
<feature type="region of interest" description="Disordered" evidence="1">
    <location>
        <begin position="1"/>
        <end position="23"/>
    </location>
</feature>
<dbReference type="Proteomes" id="UP000789508">
    <property type="component" value="Unassembled WGS sequence"/>
</dbReference>
<evidence type="ECO:0000313" key="3">
    <source>
        <dbReference type="Proteomes" id="UP000789508"/>
    </source>
</evidence>
<dbReference type="EMBL" id="CAJVPS010004108">
    <property type="protein sequence ID" value="CAG8599343.1"/>
    <property type="molecule type" value="Genomic_DNA"/>
</dbReference>
<organism evidence="2 3">
    <name type="scientific">Ambispora leptoticha</name>
    <dbReference type="NCBI Taxonomy" id="144679"/>
    <lineage>
        <taxon>Eukaryota</taxon>
        <taxon>Fungi</taxon>
        <taxon>Fungi incertae sedis</taxon>
        <taxon>Mucoromycota</taxon>
        <taxon>Glomeromycotina</taxon>
        <taxon>Glomeromycetes</taxon>
        <taxon>Archaeosporales</taxon>
        <taxon>Ambisporaceae</taxon>
        <taxon>Ambispora</taxon>
    </lineage>
</organism>
<gene>
    <name evidence="2" type="ORF">ALEPTO_LOCUS8068</name>
</gene>
<protein>
    <submittedName>
        <fullName evidence="2">5425_t:CDS:1</fullName>
    </submittedName>
</protein>
<sequence>MADIDDVIGDQISERESSTKLPEPSELNVLEDIKCQFCGCKIIKGNIETENGRCFQILIGFKKANAIDKSRGAGRESIVYHHQQRHWMSCALFLQLLYDTDGLP</sequence>
<dbReference type="AlphaFoldDB" id="A0A9N9GDV4"/>
<accession>A0A9N9GDV4</accession>
<name>A0A9N9GDV4_9GLOM</name>
<keyword evidence="3" id="KW-1185">Reference proteome</keyword>
<reference evidence="2" key="1">
    <citation type="submission" date="2021-06" db="EMBL/GenBank/DDBJ databases">
        <authorList>
            <person name="Kallberg Y."/>
            <person name="Tangrot J."/>
            <person name="Rosling A."/>
        </authorList>
    </citation>
    <scope>NUCLEOTIDE SEQUENCE</scope>
    <source>
        <strain evidence="2">FL130A</strain>
    </source>
</reference>
<evidence type="ECO:0000256" key="1">
    <source>
        <dbReference type="SAM" id="MobiDB-lite"/>
    </source>
</evidence>
<evidence type="ECO:0000313" key="2">
    <source>
        <dbReference type="EMBL" id="CAG8599343.1"/>
    </source>
</evidence>